<name>A0A6P1TPA8_9FIRM</name>
<sequence length="222" mass="26228">MKELIPKDKYGVFADTNDTARVDSLFVAQFFEKEHFHVLRDIAKITDTKSGLSEEFTESNFELTYYKDRTGRKLPCYAMTRDGFTMLVMGYTGQKAMRFKELYIRRFNEMEQFIKTLVTARKEFPLLTENIKLLHENPKPYHFSNECDMINRIVTGMSAKQFRQAHGLEKGTSIRPYLTDEQVRMMETLQKVDIGLLVAVPDYEQRKRHLEWYKLKLLEKPA</sequence>
<dbReference type="KEGG" id="anr:Ana3638_12325"/>
<keyword evidence="2" id="KW-1185">Reference proteome</keyword>
<evidence type="ECO:0000313" key="1">
    <source>
        <dbReference type="EMBL" id="QHQ61465.1"/>
    </source>
</evidence>
<dbReference type="AlphaFoldDB" id="A0A6P1TPA8"/>
<dbReference type="Pfam" id="PF09669">
    <property type="entry name" value="Phage_pRha"/>
    <property type="match status" value="1"/>
</dbReference>
<dbReference type="InterPro" id="IPR014054">
    <property type="entry name" value="Phage_regulatory_Rha"/>
</dbReference>
<reference evidence="1 2" key="1">
    <citation type="submission" date="2020-01" db="EMBL/GenBank/DDBJ databases">
        <title>Genome analysis of Anaerocolumna sp. CBA3638.</title>
        <authorList>
            <person name="Kim J."/>
            <person name="Roh S.W."/>
        </authorList>
    </citation>
    <scope>NUCLEOTIDE SEQUENCE [LARGE SCALE GENOMIC DNA]</scope>
    <source>
        <strain evidence="1 2">CBA3638</strain>
    </source>
</reference>
<dbReference type="EMBL" id="CP048000">
    <property type="protein sequence ID" value="QHQ61465.1"/>
    <property type="molecule type" value="Genomic_DNA"/>
</dbReference>
<evidence type="ECO:0000313" key="2">
    <source>
        <dbReference type="Proteomes" id="UP000464314"/>
    </source>
</evidence>
<dbReference type="Proteomes" id="UP000464314">
    <property type="component" value="Chromosome"/>
</dbReference>
<dbReference type="NCBIfam" id="TIGR02681">
    <property type="entry name" value="phage_pRha"/>
    <property type="match status" value="1"/>
</dbReference>
<gene>
    <name evidence="1" type="ORF">Ana3638_12325</name>
</gene>
<accession>A0A6P1TPA8</accession>
<proteinExistence type="predicted"/>
<organism evidence="1 2">
    <name type="scientific">Anaerocolumna sedimenticola</name>
    <dbReference type="NCBI Taxonomy" id="2696063"/>
    <lineage>
        <taxon>Bacteria</taxon>
        <taxon>Bacillati</taxon>
        <taxon>Bacillota</taxon>
        <taxon>Clostridia</taxon>
        <taxon>Lachnospirales</taxon>
        <taxon>Lachnospiraceae</taxon>
        <taxon>Anaerocolumna</taxon>
    </lineage>
</organism>
<protein>
    <submittedName>
        <fullName evidence="1">Transcriptional regulator</fullName>
    </submittedName>
</protein>
<dbReference type="RefSeq" id="WP_161838290.1">
    <property type="nucleotide sequence ID" value="NZ_CP048000.1"/>
</dbReference>